<reference evidence="10" key="3">
    <citation type="submission" date="2006-07" db="EMBL/GenBank/DDBJ databases">
        <title>Sequencing and analysis of Bos taurus full-length insert cDNA clones.</title>
        <authorList>
            <person name="Harhay G.P."/>
            <person name="Sonstegard T.S."/>
            <person name="Van Tassell C.P."/>
            <person name="Clawson M.L."/>
            <person name="Heaton M.P."/>
            <person name="Keele J.W."/>
            <person name="Snelling W.M."/>
            <person name="Weidmann R.T."/>
            <person name="Smith T.P.L."/>
        </authorList>
    </citation>
    <scope>NUCLEOTIDE SEQUENCE</scope>
    <source>
        <tissue evidence="10">Pooled</tissue>
    </source>
</reference>
<dbReference type="Pfam" id="PF00817">
    <property type="entry name" value="IMS"/>
    <property type="match status" value="1"/>
</dbReference>
<reference evidence="10" key="1">
    <citation type="journal article" date="2001" name="Genome Res.">
        <title>Sequence evaluation of four pooled-tissue normalized bovine cDNA libraries and construction of a gene index for cattle.</title>
        <authorList>
            <person name="Smith T.P."/>
            <person name="Grosse W.M."/>
            <person name="Freking B.A."/>
            <person name="Roberts A.J."/>
            <person name="Stone R.T."/>
            <person name="Casas E."/>
            <person name="Wray J.E."/>
            <person name="White J."/>
            <person name="Cho J."/>
            <person name="Fahrenkrug S.C."/>
            <person name="Bennett G.L."/>
            <person name="Heaton M.P."/>
            <person name="Laegreid W.W."/>
            <person name="Rohrer G.A."/>
            <person name="Chitko-McKown C.G."/>
            <person name="Pertea G."/>
            <person name="Holt I."/>
            <person name="Karamycheva S."/>
            <person name="Liang F."/>
            <person name="Quackenbush J."/>
            <person name="Keele J.W."/>
        </authorList>
    </citation>
    <scope>NUCLEOTIDE SEQUENCE</scope>
    <source>
        <tissue evidence="10">Pooled</tissue>
    </source>
</reference>
<proteinExistence type="evidence at transcript level"/>
<keyword evidence="3" id="KW-0548">Nucleotidyltransferase</keyword>
<dbReference type="Gene3D" id="3.40.1170.60">
    <property type="match status" value="1"/>
</dbReference>
<keyword evidence="6" id="KW-0460">Magnesium</keyword>
<dbReference type="GO" id="GO:0071897">
    <property type="term" value="P:DNA biosynthetic process"/>
    <property type="evidence" value="ECO:0007669"/>
    <property type="project" value="UniProtKB-ARBA"/>
</dbReference>
<dbReference type="GO" id="GO:0006281">
    <property type="term" value="P:DNA repair"/>
    <property type="evidence" value="ECO:0007669"/>
    <property type="project" value="UniProtKB-KW"/>
</dbReference>
<feature type="domain" description="UmuC" evidence="9">
    <location>
        <begin position="9"/>
        <end position="123"/>
    </location>
</feature>
<evidence type="ECO:0000313" key="10">
    <source>
        <dbReference type="EMBL" id="ABG81474.1"/>
    </source>
</evidence>
<dbReference type="EMBL" id="BT026318">
    <property type="protein sequence ID" value="ABG81474.1"/>
    <property type="molecule type" value="mRNA"/>
</dbReference>
<organism evidence="10">
    <name type="scientific">Bos taurus</name>
    <name type="common">Bovine</name>
    <dbReference type="NCBI Taxonomy" id="9913"/>
    <lineage>
        <taxon>Eukaryota</taxon>
        <taxon>Metazoa</taxon>
        <taxon>Chordata</taxon>
        <taxon>Craniata</taxon>
        <taxon>Vertebrata</taxon>
        <taxon>Euteleostomi</taxon>
        <taxon>Mammalia</taxon>
        <taxon>Eutheria</taxon>
        <taxon>Laurasiatheria</taxon>
        <taxon>Artiodactyla</taxon>
        <taxon>Ruminantia</taxon>
        <taxon>Pecora</taxon>
        <taxon>Bovidae</taxon>
        <taxon>Bovinae</taxon>
        <taxon>Bos</taxon>
    </lineage>
</organism>
<keyword evidence="5" id="KW-0227">DNA damage</keyword>
<dbReference type="InterPro" id="IPR001126">
    <property type="entry name" value="UmuC"/>
</dbReference>
<evidence type="ECO:0000256" key="3">
    <source>
        <dbReference type="ARBA" id="ARBA00022695"/>
    </source>
</evidence>
<dbReference type="Gene3D" id="3.30.70.270">
    <property type="match status" value="1"/>
</dbReference>
<dbReference type="SUPFAM" id="SSF56672">
    <property type="entry name" value="DNA/RNA polymerases"/>
    <property type="match status" value="1"/>
</dbReference>
<keyword evidence="8" id="KW-0539">Nucleus</keyword>
<evidence type="ECO:0000256" key="8">
    <source>
        <dbReference type="ARBA" id="ARBA00023242"/>
    </source>
</evidence>
<dbReference type="InterPro" id="IPR043128">
    <property type="entry name" value="Rev_trsase/Diguanyl_cyclase"/>
</dbReference>
<dbReference type="GO" id="GO:0016779">
    <property type="term" value="F:nucleotidyltransferase activity"/>
    <property type="evidence" value="ECO:0007669"/>
    <property type="project" value="UniProtKB-KW"/>
</dbReference>
<sequence length="222" mass="24700">MTDGRDRVVALVDMDCFFVQVEQRQNPHLRNKPCAVVQYTSWKGGGIVAVSYEARAFGVTRNMWADDAKKLCPDLLLAQIRELHGKANLTKYRDASMEVMEVMSRFAVMERGSIDEAYLDLTSAVQERLQKLQNQPISADLLPTTCIEGFPQGPTTTEGTVEKGTSIASVLLLLPAFGTCFAWSHCSSLDSMKGNLTYNGNESQGLTWKDIQILLSFQVYGY</sequence>
<evidence type="ECO:0000256" key="7">
    <source>
        <dbReference type="ARBA" id="ARBA00023204"/>
    </source>
</evidence>
<dbReference type="GO" id="GO:0005634">
    <property type="term" value="C:nucleus"/>
    <property type="evidence" value="ECO:0007669"/>
    <property type="project" value="UniProtKB-SubCell"/>
</dbReference>
<dbReference type="FunFam" id="3.40.1170.60:FF:000003">
    <property type="entry name" value="DNA polymerase eta"/>
    <property type="match status" value="1"/>
</dbReference>
<accession>Q0V8A1</accession>
<protein>
    <submittedName>
        <fullName evidence="10">Polymerase (DNA directed), eta</fullName>
    </submittedName>
</protein>
<reference evidence="10" key="2">
    <citation type="journal article" date="2005" name="BMC Genomics">
        <title>Characterization of 954 bovine full-CDS cDNA sequences.</title>
        <authorList>
            <person name="Harhay G.P."/>
            <person name="Sonstegard T.S."/>
            <person name="Keele J.W."/>
            <person name="Heaton M.P."/>
            <person name="Clawson M.L."/>
            <person name="Snelling W.M."/>
            <person name="Wiedmann R.T."/>
            <person name="Van Tassell C.P."/>
            <person name="Smith T.P."/>
        </authorList>
    </citation>
    <scope>NUCLEOTIDE SEQUENCE</scope>
    <source>
        <tissue evidence="10">Pooled</tissue>
    </source>
</reference>
<dbReference type="OrthoDB" id="5723at2759"/>
<dbReference type="PANTHER" id="PTHR45873:SF1">
    <property type="entry name" value="DNA POLYMERASE ETA"/>
    <property type="match status" value="1"/>
</dbReference>
<dbReference type="PROSITE" id="PS50173">
    <property type="entry name" value="UMUC"/>
    <property type="match status" value="1"/>
</dbReference>
<dbReference type="PANTHER" id="PTHR45873">
    <property type="entry name" value="DNA POLYMERASE ETA"/>
    <property type="match status" value="1"/>
</dbReference>
<evidence type="ECO:0000256" key="5">
    <source>
        <dbReference type="ARBA" id="ARBA00022763"/>
    </source>
</evidence>
<keyword evidence="7" id="KW-0234">DNA repair</keyword>
<keyword evidence="4" id="KW-0479">Metal-binding</keyword>
<comment type="subcellular location">
    <subcellularLocation>
        <location evidence="1">Nucleus</location>
    </subcellularLocation>
</comment>
<dbReference type="InterPro" id="IPR043502">
    <property type="entry name" value="DNA/RNA_pol_sf"/>
</dbReference>
<dbReference type="GO" id="GO:0046872">
    <property type="term" value="F:metal ion binding"/>
    <property type="evidence" value="ECO:0007669"/>
    <property type="project" value="UniProtKB-KW"/>
</dbReference>
<evidence type="ECO:0000256" key="6">
    <source>
        <dbReference type="ARBA" id="ARBA00022842"/>
    </source>
</evidence>
<dbReference type="InterPro" id="IPR052230">
    <property type="entry name" value="DNA_polymerase_eta"/>
</dbReference>
<evidence type="ECO:0000259" key="9">
    <source>
        <dbReference type="PROSITE" id="PS50173"/>
    </source>
</evidence>
<keyword evidence="2" id="KW-0808">Transferase</keyword>
<dbReference type="AlphaFoldDB" id="Q0V8A1"/>
<evidence type="ECO:0000256" key="1">
    <source>
        <dbReference type="ARBA" id="ARBA00004123"/>
    </source>
</evidence>
<gene>
    <name evidence="10" type="primary">POLH</name>
</gene>
<evidence type="ECO:0000256" key="2">
    <source>
        <dbReference type="ARBA" id="ARBA00022679"/>
    </source>
</evidence>
<name>Q0V8A1_BOVIN</name>
<evidence type="ECO:0000256" key="4">
    <source>
        <dbReference type="ARBA" id="ARBA00022723"/>
    </source>
</evidence>